<keyword evidence="1" id="KW-1133">Transmembrane helix</keyword>
<accession>A0A420HJ13</accession>
<feature type="transmembrane region" description="Helical" evidence="1">
    <location>
        <begin position="42"/>
        <end position="59"/>
    </location>
</feature>
<reference evidence="2 3" key="1">
    <citation type="journal article" date="2018" name="BMC Genomics">
        <title>Comparative genome analyses reveal sequence features reflecting distinct modes of host-adaptation between dicot and monocot powdery mildew.</title>
        <authorList>
            <person name="Wu Y."/>
            <person name="Ma X."/>
            <person name="Pan Z."/>
            <person name="Kale S.D."/>
            <person name="Song Y."/>
            <person name="King H."/>
            <person name="Zhang Q."/>
            <person name="Presley C."/>
            <person name="Deng X."/>
            <person name="Wei C.I."/>
            <person name="Xiao S."/>
        </authorList>
    </citation>
    <scope>NUCLEOTIDE SEQUENCE [LARGE SCALE GENOMIC DNA]</scope>
    <source>
        <strain evidence="2">UMSG2</strain>
    </source>
</reference>
<evidence type="ECO:0000313" key="3">
    <source>
        <dbReference type="Proteomes" id="UP000286134"/>
    </source>
</evidence>
<keyword evidence="3" id="KW-1185">Reference proteome</keyword>
<dbReference type="AlphaFoldDB" id="A0A420HJ13"/>
<evidence type="ECO:0000313" key="2">
    <source>
        <dbReference type="EMBL" id="RKF57412.1"/>
    </source>
</evidence>
<keyword evidence="1" id="KW-0472">Membrane</keyword>
<sequence length="179" mass="20297">MVLSSATERYGAERFYADNISPISPVGLFKASLQSLNLGSSVFYLHLMVEVPASINFFLNPSGQFESPAPWTHSVIRQYAILLFVSCVIALIFAFRNIDRTSRNVAGALALYHIAPLFRAFSHIMRREEAEARGFGGSYLHFVLHLVCMVFLLLLFMMSNTFHEPNNDYCVEKKNHEKI</sequence>
<proteinExistence type="predicted"/>
<dbReference type="OrthoDB" id="2590756at2759"/>
<feature type="transmembrane region" description="Helical" evidence="1">
    <location>
        <begin position="137"/>
        <end position="157"/>
    </location>
</feature>
<name>A0A420HJ13_9PEZI</name>
<keyword evidence="1" id="KW-0812">Transmembrane</keyword>
<dbReference type="Proteomes" id="UP000286134">
    <property type="component" value="Unassembled WGS sequence"/>
</dbReference>
<protein>
    <submittedName>
        <fullName evidence="2">Uncharacterized protein</fullName>
    </submittedName>
</protein>
<organism evidence="2 3">
    <name type="scientific">Erysiphe neolycopersici</name>
    <dbReference type="NCBI Taxonomy" id="212602"/>
    <lineage>
        <taxon>Eukaryota</taxon>
        <taxon>Fungi</taxon>
        <taxon>Dikarya</taxon>
        <taxon>Ascomycota</taxon>
        <taxon>Pezizomycotina</taxon>
        <taxon>Leotiomycetes</taxon>
        <taxon>Erysiphales</taxon>
        <taxon>Erysiphaceae</taxon>
        <taxon>Erysiphe</taxon>
    </lineage>
</organism>
<feature type="transmembrane region" description="Helical" evidence="1">
    <location>
        <begin position="79"/>
        <end position="98"/>
    </location>
</feature>
<evidence type="ECO:0000256" key="1">
    <source>
        <dbReference type="SAM" id="Phobius"/>
    </source>
</evidence>
<gene>
    <name evidence="2" type="ORF">OnM2_074044</name>
</gene>
<comment type="caution">
    <text evidence="2">The sequence shown here is derived from an EMBL/GenBank/DDBJ whole genome shotgun (WGS) entry which is preliminary data.</text>
</comment>
<dbReference type="EMBL" id="MCFK01007438">
    <property type="protein sequence ID" value="RKF57412.1"/>
    <property type="molecule type" value="Genomic_DNA"/>
</dbReference>